<keyword evidence="3" id="KW-1185">Reference proteome</keyword>
<organism evidence="2 3">
    <name type="scientific">Leeia speluncae</name>
    <dbReference type="NCBI Taxonomy" id="2884804"/>
    <lineage>
        <taxon>Bacteria</taxon>
        <taxon>Pseudomonadati</taxon>
        <taxon>Pseudomonadota</taxon>
        <taxon>Betaproteobacteria</taxon>
        <taxon>Neisseriales</taxon>
        <taxon>Leeiaceae</taxon>
        <taxon>Leeia</taxon>
    </lineage>
</organism>
<evidence type="ECO:0008006" key="4">
    <source>
        <dbReference type="Google" id="ProtNLM"/>
    </source>
</evidence>
<gene>
    <name evidence="2" type="ORF">LIN78_15130</name>
</gene>
<evidence type="ECO:0000313" key="3">
    <source>
        <dbReference type="Proteomes" id="UP001165395"/>
    </source>
</evidence>
<dbReference type="Proteomes" id="UP001165395">
    <property type="component" value="Unassembled WGS sequence"/>
</dbReference>
<evidence type="ECO:0000256" key="1">
    <source>
        <dbReference type="SAM" id="MobiDB-lite"/>
    </source>
</evidence>
<evidence type="ECO:0000313" key="2">
    <source>
        <dbReference type="EMBL" id="MCB6184880.1"/>
    </source>
</evidence>
<protein>
    <recommendedName>
        <fullName evidence="4">Histone H1</fullName>
    </recommendedName>
</protein>
<dbReference type="EMBL" id="JAJBZT010000010">
    <property type="protein sequence ID" value="MCB6184880.1"/>
    <property type="molecule type" value="Genomic_DNA"/>
</dbReference>
<comment type="caution">
    <text evidence="2">The sequence shown here is derived from an EMBL/GenBank/DDBJ whole genome shotgun (WGS) entry which is preliminary data.</text>
</comment>
<accession>A0ABS8D9J8</accession>
<dbReference type="RefSeq" id="WP_227181778.1">
    <property type="nucleotide sequence ID" value="NZ_JAJBZT010000010.1"/>
</dbReference>
<feature type="region of interest" description="Disordered" evidence="1">
    <location>
        <begin position="1"/>
        <end position="65"/>
    </location>
</feature>
<proteinExistence type="predicted"/>
<feature type="compositionally biased region" description="Low complexity" evidence="1">
    <location>
        <begin position="16"/>
        <end position="65"/>
    </location>
</feature>
<sequence length="170" mass="17698">MSTPNNNAKKPPVRSAKPATNTAAKPAAEKPAAVENKPSATPASKPVVAKKVTAAPAAKPSPAPKVELAVKAAPTKAVAPVETEVETVAVVEAVEKKKKKTKVVRDSFTMPKDDYDLIDVLKEKALGLNVSIKKSELLRAGLIALNKLNGDQLKAALAAVEIVKTGRPGK</sequence>
<reference evidence="2" key="1">
    <citation type="submission" date="2021-10" db="EMBL/GenBank/DDBJ databases">
        <title>The complete genome sequence of Leeia sp. TBRC 13508.</title>
        <authorList>
            <person name="Charoenyingcharoen P."/>
            <person name="Yukphan P."/>
        </authorList>
    </citation>
    <scope>NUCLEOTIDE SEQUENCE</scope>
    <source>
        <strain evidence="2">TBRC 13508</strain>
    </source>
</reference>
<name>A0ABS8D9J8_9NEIS</name>